<organism evidence="6 7">
    <name type="scientific">Trypanosoma equiperdum</name>
    <dbReference type="NCBI Taxonomy" id="5694"/>
    <lineage>
        <taxon>Eukaryota</taxon>
        <taxon>Discoba</taxon>
        <taxon>Euglenozoa</taxon>
        <taxon>Kinetoplastea</taxon>
        <taxon>Metakinetoplastina</taxon>
        <taxon>Trypanosomatida</taxon>
        <taxon>Trypanosomatidae</taxon>
        <taxon>Trypanosoma</taxon>
    </lineage>
</organism>
<dbReference type="InterPro" id="IPR035979">
    <property type="entry name" value="RBD_domain_sf"/>
</dbReference>
<accession>A0A1G4IA73</accession>
<comment type="caution">
    <text evidence="6">The sequence shown here is derived from an EMBL/GenBank/DDBJ whole genome shotgun (WGS) entry which is preliminary data.</text>
</comment>
<dbReference type="PANTHER" id="PTHR13952">
    <property type="entry name" value="U1 SMALL NUCLEAR RIBONUCLEOPROTEIN 70 KD"/>
    <property type="match status" value="1"/>
</dbReference>
<dbReference type="PROSITE" id="PS50102">
    <property type="entry name" value="RRM"/>
    <property type="match status" value="1"/>
</dbReference>
<feature type="compositionally biased region" description="Basic and acidic residues" evidence="4">
    <location>
        <begin position="236"/>
        <end position="252"/>
    </location>
</feature>
<dbReference type="GeneID" id="92374541"/>
<dbReference type="SUPFAM" id="SSF54928">
    <property type="entry name" value="RNA-binding domain, RBD"/>
    <property type="match status" value="1"/>
</dbReference>
<dbReference type="EMBL" id="CZPT02001143">
    <property type="protein sequence ID" value="SCU69044.1"/>
    <property type="molecule type" value="Genomic_DNA"/>
</dbReference>
<dbReference type="PANTHER" id="PTHR13952:SF6">
    <property type="entry name" value="U11_U12 SMALL NUCLEAR RIBONUCLEOPROTEIN 35 KDA PROTEIN"/>
    <property type="match status" value="1"/>
</dbReference>
<dbReference type="VEuPathDB" id="TriTrypDB:TEOVI_000060100"/>
<keyword evidence="3" id="KW-0694">RNA-binding</keyword>
<dbReference type="GO" id="GO:0003729">
    <property type="term" value="F:mRNA binding"/>
    <property type="evidence" value="ECO:0007669"/>
    <property type="project" value="TreeGrafter"/>
</dbReference>
<keyword evidence="7" id="KW-1185">Reference proteome</keyword>
<name>A0A1G4IA73_TRYEQ</name>
<dbReference type="RefSeq" id="XP_067080085.1">
    <property type="nucleotide sequence ID" value="XM_067223984.1"/>
</dbReference>
<evidence type="ECO:0000313" key="7">
    <source>
        <dbReference type="Proteomes" id="UP000195570"/>
    </source>
</evidence>
<dbReference type="SMR" id="A0A1G4IA73"/>
<keyword evidence="2" id="KW-0539">Nucleus</keyword>
<evidence type="ECO:0000256" key="4">
    <source>
        <dbReference type="SAM" id="MobiDB-lite"/>
    </source>
</evidence>
<reference evidence="6" key="1">
    <citation type="submission" date="2016-09" db="EMBL/GenBank/DDBJ databases">
        <authorList>
            <person name="Hebert L."/>
            <person name="Moumen B."/>
        </authorList>
    </citation>
    <scope>NUCLEOTIDE SEQUENCE [LARGE SCALE GENOMIC DNA]</scope>
    <source>
        <strain evidence="6">OVI</strain>
    </source>
</reference>
<dbReference type="InterPro" id="IPR051183">
    <property type="entry name" value="U1_U11-U12_snRNP_70-35kDa"/>
</dbReference>
<dbReference type="GO" id="GO:0017069">
    <property type="term" value="F:snRNA binding"/>
    <property type="evidence" value="ECO:0007669"/>
    <property type="project" value="TreeGrafter"/>
</dbReference>
<dbReference type="Proteomes" id="UP000195570">
    <property type="component" value="Unassembled WGS sequence"/>
</dbReference>
<dbReference type="AlphaFoldDB" id="A0A1G4IA73"/>
<evidence type="ECO:0000313" key="6">
    <source>
        <dbReference type="EMBL" id="SCU69044.1"/>
    </source>
</evidence>
<dbReference type="SMART" id="SM00360">
    <property type="entry name" value="RRM"/>
    <property type="match status" value="1"/>
</dbReference>
<evidence type="ECO:0000256" key="2">
    <source>
        <dbReference type="ARBA" id="ARBA00023242"/>
    </source>
</evidence>
<keyword evidence="6" id="KW-0687">Ribonucleoprotein</keyword>
<evidence type="ECO:0000256" key="3">
    <source>
        <dbReference type="PROSITE-ProRule" id="PRU00176"/>
    </source>
</evidence>
<evidence type="ECO:0000259" key="5">
    <source>
        <dbReference type="PROSITE" id="PS50102"/>
    </source>
</evidence>
<dbReference type="InterPro" id="IPR012677">
    <property type="entry name" value="Nucleotide-bd_a/b_plait_sf"/>
</dbReference>
<feature type="domain" description="RRM" evidence="5">
    <location>
        <begin position="121"/>
        <end position="198"/>
    </location>
</feature>
<comment type="subcellular location">
    <subcellularLocation>
        <location evidence="1">Nucleus</location>
    </subcellularLocation>
</comment>
<proteinExistence type="predicted"/>
<gene>
    <name evidence="6" type="ORF">TEOVI_000060100</name>
</gene>
<dbReference type="Pfam" id="PF00076">
    <property type="entry name" value="RRM_1"/>
    <property type="match status" value="1"/>
</dbReference>
<sequence>MQTPGEEDLVHKKNAQRRVEEHMRWKAAFFQSRPPPPFVPQCRRRREPIASSPVHIFHKRALELVAAERPPVVSSSSMNAWPVAAAEKSDPKRSAWLEQMKSEMNRRNPYTDLNICSDPRCTVVMSGLHAKTVEEDIRIFSEQFGRVVSTRLIFDRNGHSRRYGFVQFGREADVQRAVASSGKRRLHGRSVVIDVERGRQEPEFLPKRIAKAVKLQGTSINSPVLPSGDTPIGKRQRNETERQQDRSREAPTKLEPSGGELRHRDDVDILLDDIMSIT</sequence>
<dbReference type="InterPro" id="IPR000504">
    <property type="entry name" value="RRM_dom"/>
</dbReference>
<dbReference type="Gene3D" id="3.30.70.330">
    <property type="match status" value="1"/>
</dbReference>
<dbReference type="GO" id="GO:0071011">
    <property type="term" value="C:precatalytic spliceosome"/>
    <property type="evidence" value="ECO:0007669"/>
    <property type="project" value="TreeGrafter"/>
</dbReference>
<dbReference type="GO" id="GO:0000398">
    <property type="term" value="P:mRNA splicing, via spliceosome"/>
    <property type="evidence" value="ECO:0007669"/>
    <property type="project" value="TreeGrafter"/>
</dbReference>
<evidence type="ECO:0000256" key="1">
    <source>
        <dbReference type="ARBA" id="ARBA00004123"/>
    </source>
</evidence>
<feature type="region of interest" description="Disordered" evidence="4">
    <location>
        <begin position="219"/>
        <end position="265"/>
    </location>
</feature>
<protein>
    <submittedName>
        <fullName evidence="6">U1 small nuclear ribonucleoprotein, putative</fullName>
    </submittedName>
</protein>